<dbReference type="Gene3D" id="3.40.50.2300">
    <property type="match status" value="1"/>
</dbReference>
<name>A0A1G2F1A4_9BACT</name>
<gene>
    <name evidence="4" type="ORF">A2931_03150</name>
</gene>
<proteinExistence type="predicted"/>
<dbReference type="SUPFAM" id="SSF52172">
    <property type="entry name" value="CheY-like"/>
    <property type="match status" value="1"/>
</dbReference>
<dbReference type="Proteomes" id="UP000177486">
    <property type="component" value="Unassembled WGS sequence"/>
</dbReference>
<organism evidence="4 5">
    <name type="scientific">Candidatus Niyogibacteria bacterium RIFCSPLOWO2_01_FULL_45_48</name>
    <dbReference type="NCBI Taxonomy" id="1801724"/>
    <lineage>
        <taxon>Bacteria</taxon>
        <taxon>Candidatus Niyogiibacteriota</taxon>
    </lineage>
</organism>
<dbReference type="InterPro" id="IPR001789">
    <property type="entry name" value="Sig_transdc_resp-reg_receiver"/>
</dbReference>
<dbReference type="PANTHER" id="PTHR44591:SF3">
    <property type="entry name" value="RESPONSE REGULATORY DOMAIN-CONTAINING PROTEIN"/>
    <property type="match status" value="1"/>
</dbReference>
<dbReference type="PROSITE" id="PS50110">
    <property type="entry name" value="RESPONSE_REGULATORY"/>
    <property type="match status" value="1"/>
</dbReference>
<dbReference type="PANTHER" id="PTHR44591">
    <property type="entry name" value="STRESS RESPONSE REGULATOR PROTEIN 1"/>
    <property type="match status" value="1"/>
</dbReference>
<evidence type="ECO:0000259" key="3">
    <source>
        <dbReference type="PROSITE" id="PS50110"/>
    </source>
</evidence>
<evidence type="ECO:0000313" key="5">
    <source>
        <dbReference type="Proteomes" id="UP000177486"/>
    </source>
</evidence>
<protein>
    <recommendedName>
        <fullName evidence="3">Response regulatory domain-containing protein</fullName>
    </recommendedName>
</protein>
<sequence length="124" mass="13742">MSESKKIVILEDDLALVTSLSRALESDGFEIYSAVDGETGLRTIAEKKPDLVILDIILPRKSGFEVMEALSADKELSKIPVMVLTNLESSQDVNRMMELGAKSFLVKTNYSLDEVLVKVKGFFK</sequence>
<dbReference type="Pfam" id="PF00072">
    <property type="entry name" value="Response_reg"/>
    <property type="match status" value="1"/>
</dbReference>
<evidence type="ECO:0000313" key="4">
    <source>
        <dbReference type="EMBL" id="OGZ31341.1"/>
    </source>
</evidence>
<dbReference type="CDD" id="cd17574">
    <property type="entry name" value="REC_OmpR"/>
    <property type="match status" value="1"/>
</dbReference>
<accession>A0A1G2F1A4</accession>
<dbReference type="InterPro" id="IPR011006">
    <property type="entry name" value="CheY-like_superfamily"/>
</dbReference>
<dbReference type="GO" id="GO:0000160">
    <property type="term" value="P:phosphorelay signal transduction system"/>
    <property type="evidence" value="ECO:0007669"/>
    <property type="project" value="InterPro"/>
</dbReference>
<dbReference type="SMART" id="SM00448">
    <property type="entry name" value="REC"/>
    <property type="match status" value="1"/>
</dbReference>
<comment type="caution">
    <text evidence="4">The sequence shown here is derived from an EMBL/GenBank/DDBJ whole genome shotgun (WGS) entry which is preliminary data.</text>
</comment>
<feature type="modified residue" description="4-aspartylphosphate" evidence="2">
    <location>
        <position position="55"/>
    </location>
</feature>
<evidence type="ECO:0000256" key="2">
    <source>
        <dbReference type="PROSITE-ProRule" id="PRU00169"/>
    </source>
</evidence>
<dbReference type="AlphaFoldDB" id="A0A1G2F1A4"/>
<keyword evidence="1 2" id="KW-0597">Phosphoprotein</keyword>
<dbReference type="EMBL" id="MHMQ01000003">
    <property type="protein sequence ID" value="OGZ31341.1"/>
    <property type="molecule type" value="Genomic_DNA"/>
</dbReference>
<reference evidence="4 5" key="1">
    <citation type="journal article" date="2016" name="Nat. Commun.">
        <title>Thousands of microbial genomes shed light on interconnected biogeochemical processes in an aquifer system.</title>
        <authorList>
            <person name="Anantharaman K."/>
            <person name="Brown C.T."/>
            <person name="Hug L.A."/>
            <person name="Sharon I."/>
            <person name="Castelle C.J."/>
            <person name="Probst A.J."/>
            <person name="Thomas B.C."/>
            <person name="Singh A."/>
            <person name="Wilkins M.J."/>
            <person name="Karaoz U."/>
            <person name="Brodie E.L."/>
            <person name="Williams K.H."/>
            <person name="Hubbard S.S."/>
            <person name="Banfield J.F."/>
        </authorList>
    </citation>
    <scope>NUCLEOTIDE SEQUENCE [LARGE SCALE GENOMIC DNA]</scope>
</reference>
<dbReference type="InterPro" id="IPR050595">
    <property type="entry name" value="Bact_response_regulator"/>
</dbReference>
<feature type="domain" description="Response regulatory" evidence="3">
    <location>
        <begin position="6"/>
        <end position="122"/>
    </location>
</feature>
<evidence type="ECO:0000256" key="1">
    <source>
        <dbReference type="ARBA" id="ARBA00022553"/>
    </source>
</evidence>